<reference evidence="3" key="2">
    <citation type="submission" date="2025-09" db="UniProtKB">
        <authorList>
            <consortium name="Ensembl"/>
        </authorList>
    </citation>
    <scope>IDENTIFICATION</scope>
</reference>
<dbReference type="AlphaFoldDB" id="A0A8B9PIN9"/>
<evidence type="ECO:0000313" key="4">
    <source>
        <dbReference type="Proteomes" id="UP000694424"/>
    </source>
</evidence>
<proteinExistence type="predicted"/>
<dbReference type="InterPro" id="IPR032755">
    <property type="entry name" value="TSNAXIP1_N"/>
</dbReference>
<evidence type="ECO:0000256" key="1">
    <source>
        <dbReference type="ARBA" id="ARBA00023054"/>
    </source>
</evidence>
<dbReference type="PANTHER" id="PTHR34916">
    <property type="entry name" value="GI:13385330"/>
    <property type="match status" value="1"/>
</dbReference>
<evidence type="ECO:0000313" key="3">
    <source>
        <dbReference type="Ensembl" id="ENSAOWP00000010495.1"/>
    </source>
</evidence>
<feature type="domain" description="Translin-associated factor X-interacting protein 1 N-terminal" evidence="2">
    <location>
        <begin position="244"/>
        <end position="353"/>
    </location>
</feature>
<dbReference type="Ensembl" id="ENSAOWT00000011927.1">
    <property type="protein sequence ID" value="ENSAOWP00000010495.1"/>
    <property type="gene ID" value="ENSAOWG00000007227.1"/>
</dbReference>
<dbReference type="Proteomes" id="UP000694424">
    <property type="component" value="Unplaced"/>
</dbReference>
<protein>
    <recommendedName>
        <fullName evidence="2">Translin-associated factor X-interacting protein 1 N-terminal domain-containing protein</fullName>
    </recommendedName>
</protein>
<dbReference type="PANTHER" id="PTHR34916:SF1">
    <property type="entry name" value="GI:13385330"/>
    <property type="match status" value="1"/>
</dbReference>
<keyword evidence="1" id="KW-0175">Coiled coil</keyword>
<organism evidence="3 4">
    <name type="scientific">Apteryx owenii</name>
    <name type="common">Little spotted kiwi</name>
    <dbReference type="NCBI Taxonomy" id="8824"/>
    <lineage>
        <taxon>Eukaryota</taxon>
        <taxon>Metazoa</taxon>
        <taxon>Chordata</taxon>
        <taxon>Craniata</taxon>
        <taxon>Vertebrata</taxon>
        <taxon>Euteleostomi</taxon>
        <taxon>Archelosauria</taxon>
        <taxon>Archosauria</taxon>
        <taxon>Dinosauria</taxon>
        <taxon>Saurischia</taxon>
        <taxon>Theropoda</taxon>
        <taxon>Coelurosauria</taxon>
        <taxon>Aves</taxon>
        <taxon>Palaeognathae</taxon>
        <taxon>Apterygiformes</taxon>
        <taxon>Apterygidae</taxon>
        <taxon>Apteryx</taxon>
    </lineage>
</organism>
<sequence length="353" mass="41191">DQYAPWMSLPLSFWQCQIPTVWQKMSLTHLLDRMEIAHKNDIKLYTSGHLNHNKLYKPSEKIKGGQWDSARKETIFMRERDQFLAQNERGGKMKIFSSNFYSSIPPLPAHTDSSFPTNRYPQTSVTRVGPPADVSLTPLESLNLKVPKKKVEETTDRLRMHLKRHELDVSGIMVLKKKPVKNSRQCVAEPAKEEYQFIPSYLAGITKTDQFNKFLPFQREFIANHELLQNDFTGSKVSEQHEIKLAKELQKICDCDPLHFKRLQVVEKVFENICNSSLIFGDILKEIKRRKYYPRKHFTFVHILLLFLHLQTLKAQVKGMETRPSKAQEIQAVRKDVQVLMKKAKSALERNQE</sequence>
<reference evidence="3" key="1">
    <citation type="submission" date="2025-08" db="UniProtKB">
        <authorList>
            <consortium name="Ensembl"/>
        </authorList>
    </citation>
    <scope>IDENTIFICATION</scope>
</reference>
<keyword evidence="4" id="KW-1185">Reference proteome</keyword>
<dbReference type="Pfam" id="PF15739">
    <property type="entry name" value="TSNAXIP1_N"/>
    <property type="match status" value="1"/>
</dbReference>
<accession>A0A8B9PIN9</accession>
<evidence type="ECO:0000259" key="2">
    <source>
        <dbReference type="Pfam" id="PF15739"/>
    </source>
</evidence>
<name>A0A8B9PIN9_APTOW</name>